<dbReference type="AlphaFoldDB" id="A0A0C3CYB9"/>
<keyword evidence="2" id="KW-1185">Reference proteome</keyword>
<proteinExistence type="predicted"/>
<dbReference type="Proteomes" id="UP000053424">
    <property type="component" value="Unassembled WGS sequence"/>
</dbReference>
<reference evidence="1 2" key="1">
    <citation type="submission" date="2014-04" db="EMBL/GenBank/DDBJ databases">
        <authorList>
            <consortium name="DOE Joint Genome Institute"/>
            <person name="Kuo A."/>
            <person name="Gay G."/>
            <person name="Dore J."/>
            <person name="Kohler A."/>
            <person name="Nagy L.G."/>
            <person name="Floudas D."/>
            <person name="Copeland A."/>
            <person name="Barry K.W."/>
            <person name="Cichocki N."/>
            <person name="Veneault-Fourrey C."/>
            <person name="LaButti K."/>
            <person name="Lindquist E.A."/>
            <person name="Lipzen A."/>
            <person name="Lundell T."/>
            <person name="Morin E."/>
            <person name="Murat C."/>
            <person name="Sun H."/>
            <person name="Tunlid A."/>
            <person name="Henrissat B."/>
            <person name="Grigoriev I.V."/>
            <person name="Hibbett D.S."/>
            <person name="Martin F."/>
            <person name="Nordberg H.P."/>
            <person name="Cantor M.N."/>
            <person name="Hua S.X."/>
        </authorList>
    </citation>
    <scope>NUCLEOTIDE SEQUENCE [LARGE SCALE GENOMIC DNA]</scope>
    <source>
        <strain evidence="2">h7</strain>
    </source>
</reference>
<reference evidence="2" key="2">
    <citation type="submission" date="2015-01" db="EMBL/GenBank/DDBJ databases">
        <title>Evolutionary Origins and Diversification of the Mycorrhizal Mutualists.</title>
        <authorList>
            <consortium name="DOE Joint Genome Institute"/>
            <consortium name="Mycorrhizal Genomics Consortium"/>
            <person name="Kohler A."/>
            <person name="Kuo A."/>
            <person name="Nagy L.G."/>
            <person name="Floudas D."/>
            <person name="Copeland A."/>
            <person name="Barry K.W."/>
            <person name="Cichocki N."/>
            <person name="Veneault-Fourrey C."/>
            <person name="LaButti K."/>
            <person name="Lindquist E.A."/>
            <person name="Lipzen A."/>
            <person name="Lundell T."/>
            <person name="Morin E."/>
            <person name="Murat C."/>
            <person name="Riley R."/>
            <person name="Ohm R."/>
            <person name="Sun H."/>
            <person name="Tunlid A."/>
            <person name="Henrissat B."/>
            <person name="Grigoriev I.V."/>
            <person name="Hibbett D.S."/>
            <person name="Martin F."/>
        </authorList>
    </citation>
    <scope>NUCLEOTIDE SEQUENCE [LARGE SCALE GENOMIC DNA]</scope>
    <source>
        <strain evidence="2">h7</strain>
    </source>
</reference>
<protein>
    <submittedName>
        <fullName evidence="1">Uncharacterized protein</fullName>
    </submittedName>
</protein>
<organism evidence="1 2">
    <name type="scientific">Hebeloma cylindrosporum</name>
    <dbReference type="NCBI Taxonomy" id="76867"/>
    <lineage>
        <taxon>Eukaryota</taxon>
        <taxon>Fungi</taxon>
        <taxon>Dikarya</taxon>
        <taxon>Basidiomycota</taxon>
        <taxon>Agaricomycotina</taxon>
        <taxon>Agaricomycetes</taxon>
        <taxon>Agaricomycetidae</taxon>
        <taxon>Agaricales</taxon>
        <taxon>Agaricineae</taxon>
        <taxon>Hymenogastraceae</taxon>
        <taxon>Hebeloma</taxon>
    </lineage>
</organism>
<name>A0A0C3CYB9_HEBCY</name>
<dbReference type="OrthoDB" id="2816594at2759"/>
<accession>A0A0C3CYB9</accession>
<gene>
    <name evidence="1" type="ORF">M413DRAFT_438284</name>
</gene>
<sequence>MCHRQLRFVKWNSCGHLSLTSETVVDCLSITCQLSGAHPSGCVDSQCRRYYEKPERVVTEEISEKCGQCK</sequence>
<dbReference type="HOGENOM" id="CLU_180191_3_0_1"/>
<evidence type="ECO:0000313" key="2">
    <source>
        <dbReference type="Proteomes" id="UP000053424"/>
    </source>
</evidence>
<dbReference type="EMBL" id="KN831768">
    <property type="protein sequence ID" value="KIM49124.1"/>
    <property type="molecule type" value="Genomic_DNA"/>
</dbReference>
<evidence type="ECO:0000313" key="1">
    <source>
        <dbReference type="EMBL" id="KIM49124.1"/>
    </source>
</evidence>